<gene>
    <name evidence="1" type="ORF">PQJ61_14460</name>
</gene>
<evidence type="ECO:0000313" key="1">
    <source>
        <dbReference type="EMBL" id="MDC7227964.1"/>
    </source>
</evidence>
<evidence type="ECO:0000313" key="2">
    <source>
        <dbReference type="Proteomes" id="UP001221217"/>
    </source>
</evidence>
<comment type="caution">
    <text evidence="1">The sequence shown here is derived from an EMBL/GenBank/DDBJ whole genome shotgun (WGS) entry which is preliminary data.</text>
</comment>
<dbReference type="EMBL" id="JAQQAL010000036">
    <property type="protein sequence ID" value="MDC7227964.1"/>
    <property type="molecule type" value="Genomic_DNA"/>
</dbReference>
<name>A0AAJ1IGW0_9SPIO</name>
<proteinExistence type="predicted"/>
<organism evidence="1 2">
    <name type="scientific">Candidatus Thalassospirochaeta sargassi</name>
    <dbReference type="NCBI Taxonomy" id="3119039"/>
    <lineage>
        <taxon>Bacteria</taxon>
        <taxon>Pseudomonadati</taxon>
        <taxon>Spirochaetota</taxon>
        <taxon>Spirochaetia</taxon>
        <taxon>Spirochaetales</taxon>
        <taxon>Spirochaetaceae</taxon>
        <taxon>Candidatus Thalassospirochaeta</taxon>
    </lineage>
</organism>
<dbReference type="PROSITE" id="PS51257">
    <property type="entry name" value="PROKAR_LIPOPROTEIN"/>
    <property type="match status" value="1"/>
</dbReference>
<sequence>MKKVSAILLLVFLIYACAGDDLFMPGTAVEKTTPASESDSSAPRIFLRSLQAEPGRHQILFKQGSSFKLSEKVFDDVIDPFIIQEME</sequence>
<dbReference type="AlphaFoldDB" id="A0AAJ1IGW0"/>
<reference evidence="1 2" key="1">
    <citation type="submission" date="2022-12" db="EMBL/GenBank/DDBJ databases">
        <title>Metagenome assembled genome from gulf of manar.</title>
        <authorList>
            <person name="Kohli P."/>
            <person name="Pk S."/>
            <person name="Venkata Ramana C."/>
            <person name="Sasikala C."/>
        </authorList>
    </citation>
    <scope>NUCLEOTIDE SEQUENCE [LARGE SCALE GENOMIC DNA]</scope>
    <source>
        <strain evidence="1">JB008</strain>
    </source>
</reference>
<dbReference type="Proteomes" id="UP001221217">
    <property type="component" value="Unassembled WGS sequence"/>
</dbReference>
<protein>
    <submittedName>
        <fullName evidence="1">Uncharacterized protein</fullName>
    </submittedName>
</protein>
<accession>A0AAJ1IGW0</accession>